<organism evidence="2 3">
    <name type="scientific">Clytia hemisphaerica</name>
    <dbReference type="NCBI Taxonomy" id="252671"/>
    <lineage>
        <taxon>Eukaryota</taxon>
        <taxon>Metazoa</taxon>
        <taxon>Cnidaria</taxon>
        <taxon>Hydrozoa</taxon>
        <taxon>Hydroidolina</taxon>
        <taxon>Leptothecata</taxon>
        <taxon>Obeliida</taxon>
        <taxon>Clytiidae</taxon>
        <taxon>Clytia</taxon>
    </lineage>
</organism>
<evidence type="ECO:0000259" key="1">
    <source>
        <dbReference type="Pfam" id="PF01370"/>
    </source>
</evidence>
<dbReference type="AlphaFoldDB" id="A0A7M5U7H1"/>
<evidence type="ECO:0000313" key="2">
    <source>
        <dbReference type="EnsemblMetazoa" id="CLYHEMP007160.1"/>
    </source>
</evidence>
<reference evidence="2" key="1">
    <citation type="submission" date="2021-01" db="UniProtKB">
        <authorList>
            <consortium name="EnsemblMetazoa"/>
        </authorList>
    </citation>
    <scope>IDENTIFICATION</scope>
</reference>
<dbReference type="GeneID" id="136801874"/>
<name>A0A7M5U7H1_9CNID</name>
<protein>
    <recommendedName>
        <fullName evidence="1">NAD-dependent epimerase/dehydratase domain-containing protein</fullName>
    </recommendedName>
</protein>
<evidence type="ECO:0000313" key="3">
    <source>
        <dbReference type="Proteomes" id="UP000594262"/>
    </source>
</evidence>
<dbReference type="Pfam" id="PF01370">
    <property type="entry name" value="Epimerase"/>
    <property type="match status" value="1"/>
</dbReference>
<dbReference type="PANTHER" id="PTHR43245:SF11">
    <property type="entry name" value="LD23561P"/>
    <property type="match status" value="1"/>
</dbReference>
<keyword evidence="3" id="KW-1185">Reference proteome</keyword>
<dbReference type="SUPFAM" id="SSF51735">
    <property type="entry name" value="NAD(P)-binding Rossmann-fold domains"/>
    <property type="match status" value="1"/>
</dbReference>
<dbReference type="PANTHER" id="PTHR43245">
    <property type="entry name" value="BIFUNCTIONAL POLYMYXIN RESISTANCE PROTEIN ARNA"/>
    <property type="match status" value="1"/>
</dbReference>
<sequence length="367" mass="41710">MGEKPCVLILGGCGFIGRHLVSHLLENDAVKKICVADKSIPQLSWLNEEHKKLYDDERVEFRQADLVKQTHVDRAFKMDEYSFDYVVNLAAETEYGQSDEVYKEHVYQLSINCAKKAAECKIKRYIEVSTAQVYSSDKKASDEGSKTAPWTCIGKFKHEVENELKNIEGLNYVIVRPAIVYGIGDEKGLTPRLIVAAVYKQLKEKMKLLWTKDLQMNTVHVQDVVRALWYMCQNGQSGEVYNLADSGETTQGKISDLVCQIFDIQYDFFGSVISNMAKLNMSSVVQDSNEKHLQPWSEACSNDQIVHTPLSPYLDKELLYNNHTHINGTKITKLGFEYTKPELKVDELRAVVADYVKLGVFPKTLMS</sequence>
<proteinExistence type="predicted"/>
<dbReference type="Gene3D" id="3.40.50.720">
    <property type="entry name" value="NAD(P)-binding Rossmann-like Domain"/>
    <property type="match status" value="1"/>
</dbReference>
<accession>A0A7M5U7H1</accession>
<dbReference type="InterPro" id="IPR036291">
    <property type="entry name" value="NAD(P)-bd_dom_sf"/>
</dbReference>
<dbReference type="RefSeq" id="XP_066914638.1">
    <property type="nucleotide sequence ID" value="XM_067058537.1"/>
</dbReference>
<feature type="domain" description="NAD-dependent epimerase/dehydratase" evidence="1">
    <location>
        <begin position="7"/>
        <end position="244"/>
    </location>
</feature>
<dbReference type="CDD" id="cd08946">
    <property type="entry name" value="SDR_e"/>
    <property type="match status" value="1"/>
</dbReference>
<dbReference type="OrthoDB" id="16464at2759"/>
<dbReference type="InterPro" id="IPR001509">
    <property type="entry name" value="Epimerase_deHydtase"/>
</dbReference>
<dbReference type="Proteomes" id="UP000594262">
    <property type="component" value="Unplaced"/>
</dbReference>
<dbReference type="EnsemblMetazoa" id="CLYHEMT007160.1">
    <property type="protein sequence ID" value="CLYHEMP007160.1"/>
    <property type="gene ID" value="CLYHEMG007160"/>
</dbReference>
<dbReference type="InterPro" id="IPR050177">
    <property type="entry name" value="Lipid_A_modif_metabolic_enz"/>
</dbReference>